<dbReference type="Pfam" id="PF06551">
    <property type="entry name" value="DUF1120"/>
    <property type="match status" value="1"/>
</dbReference>
<proteinExistence type="predicted"/>
<keyword evidence="1" id="KW-0732">Signal</keyword>
<accession>A0ABX2QNB4</accession>
<dbReference type="InterPro" id="IPR010546">
    <property type="entry name" value="DUF1120"/>
</dbReference>
<sequence>MNPLTRLLALAVVLTAAPLTFAASTVDLQVNGQITPRACTVSLSDNGVVDHGRIMARTLNPSDFTVLPNLQMGFSVSCDGLVLFALMGIDNKPESSLAPERLFGLGMNIHAPTERLGTVTLSLRGPVGDMQPMQTLTSPDKGITWTPEPHVYPGRYMGFAATGETLPKPIRQLVASLRVDTSISPANGLTLKEEVPLDGSITLDLIYL</sequence>
<protein>
    <submittedName>
        <fullName evidence="2">DUF1120 domain-containing protein</fullName>
    </submittedName>
</protein>
<evidence type="ECO:0000256" key="1">
    <source>
        <dbReference type="SAM" id="SignalP"/>
    </source>
</evidence>
<feature type="chain" id="PRO_5046090132" evidence="1">
    <location>
        <begin position="23"/>
        <end position="208"/>
    </location>
</feature>
<evidence type="ECO:0000313" key="3">
    <source>
        <dbReference type="Proteomes" id="UP000572863"/>
    </source>
</evidence>
<comment type="caution">
    <text evidence="2">The sequence shown here is derived from an EMBL/GenBank/DDBJ whole genome shotgun (WGS) entry which is preliminary data.</text>
</comment>
<dbReference type="EMBL" id="JACARY010000005">
    <property type="protein sequence ID" value="NWD93293.1"/>
    <property type="molecule type" value="Genomic_DNA"/>
</dbReference>
<feature type="signal peptide" evidence="1">
    <location>
        <begin position="1"/>
        <end position="22"/>
    </location>
</feature>
<dbReference type="RefSeq" id="WP_177058585.1">
    <property type="nucleotide sequence ID" value="NZ_JACARY010000005.1"/>
</dbReference>
<keyword evidence="3" id="KW-1185">Reference proteome</keyword>
<reference evidence="2 3" key="1">
    <citation type="submission" date="2020-04" db="EMBL/GenBank/DDBJ databases">
        <title>Molecular characterization of pseudomonads from Agaricus bisporus reveal novel blotch 2 pathogens in Western Europe.</title>
        <authorList>
            <person name="Taparia T."/>
            <person name="Krijger M."/>
            <person name="Haynes E."/>
            <person name="Elpinstone J.G."/>
            <person name="Noble R."/>
            <person name="Van Der Wolf J."/>
        </authorList>
    </citation>
    <scope>NUCLEOTIDE SEQUENCE [LARGE SCALE GENOMIC DNA]</scope>
    <source>
        <strain evidence="2 3">P7774</strain>
    </source>
</reference>
<evidence type="ECO:0000313" key="2">
    <source>
        <dbReference type="EMBL" id="NWD93293.1"/>
    </source>
</evidence>
<organism evidence="2 3">
    <name type="scientific">Pseudomonas reactans</name>
    <dbReference type="NCBI Taxonomy" id="117680"/>
    <lineage>
        <taxon>Bacteria</taxon>
        <taxon>Pseudomonadati</taxon>
        <taxon>Pseudomonadota</taxon>
        <taxon>Gammaproteobacteria</taxon>
        <taxon>Pseudomonadales</taxon>
        <taxon>Pseudomonadaceae</taxon>
        <taxon>Pseudomonas</taxon>
    </lineage>
</organism>
<name>A0ABX2QNB4_9PSED</name>
<gene>
    <name evidence="2" type="ORF">HX871_02605</name>
</gene>
<dbReference type="Proteomes" id="UP000572863">
    <property type="component" value="Unassembled WGS sequence"/>
</dbReference>